<sequence>MNLSLSVNMTKPFLRWAGGKTWLVKYLEEILLDKSFNNYHEPFLGGGAVFLAVADPKRAFLSDLNEELVNTYVEVRDNPFEVISILKHYENTKEFYYRIREKNFTDAVQRAARFIFLNQTSYNGLYRVNQKGEYNVPYGFRSKNFLEEEKIILASKKLQNADIICADFTCIKENISEGDLVFLDPPYTVSHNNNGFIKYNQQLFSLEDQKRLSLLIDFIKERGAYYILTNAAHETIKIIFKKNGDRMIEMSRSSLIGGEHAHRGKVSEYVFTNI</sequence>
<dbReference type="EMBL" id="JBHUMQ010000057">
    <property type="protein sequence ID" value="MFD2696041.1"/>
    <property type="molecule type" value="Genomic_DNA"/>
</dbReference>
<dbReference type="EC" id="2.1.1.72" evidence="2"/>
<dbReference type="SUPFAM" id="SSF53335">
    <property type="entry name" value="S-adenosyl-L-methionine-dependent methyltransferases"/>
    <property type="match status" value="1"/>
</dbReference>
<accession>A0ABW5S899</accession>
<dbReference type="InterPro" id="IPR012327">
    <property type="entry name" value="MeTrfase_D12"/>
</dbReference>
<dbReference type="InterPro" id="IPR029063">
    <property type="entry name" value="SAM-dependent_MTases_sf"/>
</dbReference>
<keyword evidence="4" id="KW-0808">Transferase</keyword>
<dbReference type="Gene3D" id="3.40.50.150">
    <property type="entry name" value="Vaccinia Virus protein VP39"/>
    <property type="match status" value="1"/>
</dbReference>
<dbReference type="InterPro" id="IPR012263">
    <property type="entry name" value="M_m6A_EcoRV"/>
</dbReference>
<comment type="catalytic activity">
    <reaction evidence="6">
        <text>a 2'-deoxyadenosine in DNA + S-adenosyl-L-methionine = an N(6)-methyl-2'-deoxyadenosine in DNA + S-adenosyl-L-homocysteine + H(+)</text>
        <dbReference type="Rhea" id="RHEA:15197"/>
        <dbReference type="Rhea" id="RHEA-COMP:12418"/>
        <dbReference type="Rhea" id="RHEA-COMP:12419"/>
        <dbReference type="ChEBI" id="CHEBI:15378"/>
        <dbReference type="ChEBI" id="CHEBI:57856"/>
        <dbReference type="ChEBI" id="CHEBI:59789"/>
        <dbReference type="ChEBI" id="CHEBI:90615"/>
        <dbReference type="ChEBI" id="CHEBI:90616"/>
        <dbReference type="EC" id="2.1.1.72"/>
    </reaction>
</comment>
<keyword evidence="8" id="KW-1185">Reference proteome</keyword>
<evidence type="ECO:0000256" key="3">
    <source>
        <dbReference type="ARBA" id="ARBA00022603"/>
    </source>
</evidence>
<comment type="similarity">
    <text evidence="1">Belongs to the N(4)/N(6)-methyltransferase family.</text>
</comment>
<dbReference type="InterPro" id="IPR023095">
    <property type="entry name" value="Ade_MeTrfase_dom_2"/>
</dbReference>
<name>A0ABW5S899_9BACL</name>
<dbReference type="PANTHER" id="PTHR30481:SF3">
    <property type="entry name" value="DNA ADENINE METHYLASE"/>
    <property type="match status" value="1"/>
</dbReference>
<dbReference type="Pfam" id="PF02086">
    <property type="entry name" value="MethyltransfD12"/>
    <property type="match status" value="1"/>
</dbReference>
<organism evidence="7 8">
    <name type="scientific">Sporolactobacillus shoreicorticis</name>
    <dbReference type="NCBI Taxonomy" id="1923877"/>
    <lineage>
        <taxon>Bacteria</taxon>
        <taxon>Bacillati</taxon>
        <taxon>Bacillota</taxon>
        <taxon>Bacilli</taxon>
        <taxon>Bacillales</taxon>
        <taxon>Sporolactobacillaceae</taxon>
        <taxon>Sporolactobacillus</taxon>
    </lineage>
</organism>
<evidence type="ECO:0000256" key="4">
    <source>
        <dbReference type="ARBA" id="ARBA00022679"/>
    </source>
</evidence>
<evidence type="ECO:0000256" key="5">
    <source>
        <dbReference type="ARBA" id="ARBA00022691"/>
    </source>
</evidence>
<proteinExistence type="inferred from homology"/>
<dbReference type="NCBIfam" id="TIGR00571">
    <property type="entry name" value="dam"/>
    <property type="match status" value="1"/>
</dbReference>
<dbReference type="PRINTS" id="PR00505">
    <property type="entry name" value="D12N6MTFRASE"/>
</dbReference>
<dbReference type="PANTHER" id="PTHR30481">
    <property type="entry name" value="DNA ADENINE METHYLASE"/>
    <property type="match status" value="1"/>
</dbReference>
<gene>
    <name evidence="7" type="ORF">ACFSUE_20765</name>
</gene>
<evidence type="ECO:0000313" key="7">
    <source>
        <dbReference type="EMBL" id="MFD2696041.1"/>
    </source>
</evidence>
<dbReference type="Gene3D" id="1.10.1020.10">
    <property type="entry name" value="Adenine-specific Methyltransferase, Domain 2"/>
    <property type="match status" value="1"/>
</dbReference>
<evidence type="ECO:0000256" key="1">
    <source>
        <dbReference type="ARBA" id="ARBA00006594"/>
    </source>
</evidence>
<evidence type="ECO:0000313" key="8">
    <source>
        <dbReference type="Proteomes" id="UP001597399"/>
    </source>
</evidence>
<evidence type="ECO:0000256" key="2">
    <source>
        <dbReference type="ARBA" id="ARBA00011900"/>
    </source>
</evidence>
<dbReference type="Proteomes" id="UP001597399">
    <property type="component" value="Unassembled WGS sequence"/>
</dbReference>
<keyword evidence="5" id="KW-0949">S-adenosyl-L-methionine</keyword>
<keyword evidence="3 7" id="KW-0489">Methyltransferase</keyword>
<comment type="caution">
    <text evidence="7">The sequence shown here is derived from an EMBL/GenBank/DDBJ whole genome shotgun (WGS) entry which is preliminary data.</text>
</comment>
<dbReference type="RefSeq" id="WP_253061758.1">
    <property type="nucleotide sequence ID" value="NZ_JAMXWM010000010.1"/>
</dbReference>
<evidence type="ECO:0000256" key="6">
    <source>
        <dbReference type="ARBA" id="ARBA00047942"/>
    </source>
</evidence>
<protein>
    <recommendedName>
        <fullName evidence="2">site-specific DNA-methyltransferase (adenine-specific)</fullName>
        <ecNumber evidence="2">2.1.1.72</ecNumber>
    </recommendedName>
</protein>
<dbReference type="PIRSF" id="PIRSF000398">
    <property type="entry name" value="M_m6A_EcoRV"/>
    <property type="match status" value="1"/>
</dbReference>
<dbReference type="GO" id="GO:0008168">
    <property type="term" value="F:methyltransferase activity"/>
    <property type="evidence" value="ECO:0007669"/>
    <property type="project" value="UniProtKB-KW"/>
</dbReference>
<dbReference type="GO" id="GO:0032259">
    <property type="term" value="P:methylation"/>
    <property type="evidence" value="ECO:0007669"/>
    <property type="project" value="UniProtKB-KW"/>
</dbReference>
<reference evidence="8" key="1">
    <citation type="journal article" date="2019" name="Int. J. Syst. Evol. Microbiol.">
        <title>The Global Catalogue of Microorganisms (GCM) 10K type strain sequencing project: providing services to taxonomists for standard genome sequencing and annotation.</title>
        <authorList>
            <consortium name="The Broad Institute Genomics Platform"/>
            <consortium name="The Broad Institute Genome Sequencing Center for Infectious Disease"/>
            <person name="Wu L."/>
            <person name="Ma J."/>
        </authorList>
    </citation>
    <scope>NUCLEOTIDE SEQUENCE [LARGE SCALE GENOMIC DNA]</scope>
    <source>
        <strain evidence="8">TISTR 2466</strain>
    </source>
</reference>